<keyword evidence="1" id="KW-1133">Transmembrane helix</keyword>
<keyword evidence="1" id="KW-0472">Membrane</keyword>
<organism evidence="2 4">
    <name type="scientific">Rhizophagus clarus</name>
    <dbReference type="NCBI Taxonomy" id="94130"/>
    <lineage>
        <taxon>Eukaryota</taxon>
        <taxon>Fungi</taxon>
        <taxon>Fungi incertae sedis</taxon>
        <taxon>Mucoromycota</taxon>
        <taxon>Glomeromycotina</taxon>
        <taxon>Glomeromycetes</taxon>
        <taxon>Glomerales</taxon>
        <taxon>Glomeraceae</taxon>
        <taxon>Rhizophagus</taxon>
    </lineage>
</organism>
<dbReference type="Proteomes" id="UP000247702">
    <property type="component" value="Unassembled WGS sequence"/>
</dbReference>
<reference evidence="2 4" key="1">
    <citation type="submission" date="2017-11" db="EMBL/GenBank/DDBJ databases">
        <title>The genome of Rhizophagus clarus HR1 reveals common genetic basis of auxotrophy among arbuscular mycorrhizal fungi.</title>
        <authorList>
            <person name="Kobayashi Y."/>
        </authorList>
    </citation>
    <scope>NUCLEOTIDE SEQUENCE [LARGE SCALE GENOMIC DNA]</scope>
    <source>
        <strain evidence="2 4">HR1</strain>
    </source>
</reference>
<evidence type="ECO:0000313" key="4">
    <source>
        <dbReference type="Proteomes" id="UP000247702"/>
    </source>
</evidence>
<evidence type="ECO:0008006" key="5">
    <source>
        <dbReference type="Google" id="ProtNLM"/>
    </source>
</evidence>
<keyword evidence="4" id="KW-1185">Reference proteome</keyword>
<proteinExistence type="predicted"/>
<gene>
    <name evidence="3" type="ORF">RCL2_002455800</name>
    <name evidence="2" type="ORF">RclHR1_00110023</name>
</gene>
<reference evidence="3" key="2">
    <citation type="submission" date="2019-10" db="EMBL/GenBank/DDBJ databases">
        <title>Conservation and host-specific expression of non-tandemly repeated heterogenous ribosome RNA gene in arbuscular mycorrhizal fungi.</title>
        <authorList>
            <person name="Maeda T."/>
            <person name="Kobayashi Y."/>
            <person name="Nakagawa T."/>
            <person name="Ezawa T."/>
            <person name="Yamaguchi K."/>
            <person name="Bino T."/>
            <person name="Nishimoto Y."/>
            <person name="Shigenobu S."/>
            <person name="Kawaguchi M."/>
        </authorList>
    </citation>
    <scope>NUCLEOTIDE SEQUENCE</scope>
    <source>
        <strain evidence="3">HR1</strain>
    </source>
</reference>
<feature type="transmembrane region" description="Helical" evidence="1">
    <location>
        <begin position="55"/>
        <end position="77"/>
    </location>
</feature>
<evidence type="ECO:0000313" key="2">
    <source>
        <dbReference type="EMBL" id="GBB84390.1"/>
    </source>
</evidence>
<feature type="transmembrane region" description="Helical" evidence="1">
    <location>
        <begin position="83"/>
        <end position="110"/>
    </location>
</feature>
<sequence>MELKANNLFLIIPPYAGAVIIPLLWLIAGIIVIVKFALDIRSSDKEINMFIYSEIYTILVMVISGLTVIGAIAAIALCSMKKILAYFIITLVIGVMDIIGNIAALAVYIVHEPMILKSCYNHTSDNSSCDDEYDKYLAIAIISTIISLFLSVHFIIVVNKYKHETGP</sequence>
<keyword evidence="1" id="KW-0812">Transmembrane</keyword>
<dbReference type="EMBL" id="BEXD01000113">
    <property type="protein sequence ID" value="GBB84390.1"/>
    <property type="molecule type" value="Genomic_DNA"/>
</dbReference>
<dbReference type="AlphaFoldDB" id="A0A2Z6Q332"/>
<feature type="transmembrane region" description="Helical" evidence="1">
    <location>
        <begin position="12"/>
        <end position="34"/>
    </location>
</feature>
<evidence type="ECO:0000313" key="3">
    <source>
        <dbReference type="EMBL" id="GES97996.1"/>
    </source>
</evidence>
<feature type="transmembrane region" description="Helical" evidence="1">
    <location>
        <begin position="136"/>
        <end position="158"/>
    </location>
</feature>
<name>A0A2Z6Q332_9GLOM</name>
<dbReference type="Proteomes" id="UP000615446">
    <property type="component" value="Unassembled WGS sequence"/>
</dbReference>
<dbReference type="EMBL" id="BLAL01000262">
    <property type="protein sequence ID" value="GES97996.1"/>
    <property type="molecule type" value="Genomic_DNA"/>
</dbReference>
<dbReference type="STRING" id="94130.A0A2Z6Q332"/>
<evidence type="ECO:0000256" key="1">
    <source>
        <dbReference type="SAM" id="Phobius"/>
    </source>
</evidence>
<protein>
    <recommendedName>
        <fullName evidence="5">MARVEL domain-containing protein</fullName>
    </recommendedName>
</protein>
<comment type="caution">
    <text evidence="2">The sequence shown here is derived from an EMBL/GenBank/DDBJ whole genome shotgun (WGS) entry which is preliminary data.</text>
</comment>
<accession>A0A2Z6Q332</accession>
<dbReference type="OrthoDB" id="2375284at2759"/>